<dbReference type="PROSITE" id="PS01302">
    <property type="entry name" value="UPF0758"/>
    <property type="match status" value="1"/>
</dbReference>
<evidence type="ECO:0000313" key="7">
    <source>
        <dbReference type="EMBL" id="AAW88249.1"/>
    </source>
</evidence>
<evidence type="ECO:0000313" key="8">
    <source>
        <dbReference type="Proteomes" id="UP000000537"/>
    </source>
</evidence>
<dbReference type="NCBIfam" id="TIGR00608">
    <property type="entry name" value="radc"/>
    <property type="match status" value="1"/>
</dbReference>
<evidence type="ECO:0000256" key="3">
    <source>
        <dbReference type="ARBA" id="ARBA00022801"/>
    </source>
</evidence>
<dbReference type="Pfam" id="PF04002">
    <property type="entry name" value="RadC"/>
    <property type="match status" value="1"/>
</dbReference>
<keyword evidence="8" id="KW-1185">Reference proteome</keyword>
<dbReference type="EnsemblBacteria" id="AAW88249">
    <property type="protein sequence ID" value="AAW88249"/>
    <property type="gene ID" value="VF_B0007"/>
</dbReference>
<dbReference type="CDD" id="cd08071">
    <property type="entry name" value="MPN_DUF2466"/>
    <property type="match status" value="1"/>
</dbReference>
<reference evidence="7 8" key="1">
    <citation type="journal article" date="2005" name="Proc. Natl. Acad. Sci. U.S.A.">
        <title>Complete genome sequence of Vibrio fischeri: a symbiotic bacterium with pathogenic congeners.</title>
        <authorList>
            <person name="Ruby E.G."/>
            <person name="Urbanowski M."/>
            <person name="Campbell J."/>
            <person name="Dunn A."/>
            <person name="Faini M."/>
            <person name="Gunsalus R."/>
            <person name="Lostroh P."/>
            <person name="Lupp C."/>
            <person name="McCann J."/>
            <person name="Millikan D."/>
            <person name="Schaefer A."/>
            <person name="Stabb E."/>
            <person name="Stevens A."/>
            <person name="Visick K."/>
            <person name="Whistler C."/>
            <person name="Greenberg E.P."/>
        </authorList>
    </citation>
    <scope>NUCLEOTIDE SEQUENCE [LARGE SCALE GENOMIC DNA]</scope>
    <source>
        <strain evidence="8">ATCC 700601 / ES114</strain>
    </source>
</reference>
<dbReference type="AlphaFoldDB" id="Q5DY97"/>
<dbReference type="SUPFAM" id="SSF102712">
    <property type="entry name" value="JAB1/MPN domain"/>
    <property type="match status" value="1"/>
</dbReference>
<dbReference type="KEGG" id="vfi:VF_B0007"/>
<dbReference type="PATRIC" id="fig|312309.11.peg.3777"/>
<evidence type="ECO:0000259" key="6">
    <source>
        <dbReference type="PROSITE" id="PS50249"/>
    </source>
</evidence>
<protein>
    <submittedName>
        <fullName evidence="7">DNA repair protein RadC</fullName>
    </submittedName>
</protein>
<dbReference type="GO" id="GO:0008237">
    <property type="term" value="F:metallopeptidase activity"/>
    <property type="evidence" value="ECO:0007669"/>
    <property type="project" value="UniProtKB-KW"/>
</dbReference>
<dbReference type="Proteomes" id="UP000000537">
    <property type="component" value="Plasmid pES100"/>
</dbReference>
<dbReference type="InterPro" id="IPR001405">
    <property type="entry name" value="UPF0758"/>
</dbReference>
<keyword evidence="1" id="KW-0645">Protease</keyword>
<keyword evidence="5" id="KW-0482">Metalloprotease</keyword>
<reference evidence="7 8" key="2">
    <citation type="journal article" date="2008" name="BMC Genomics">
        <title>Comparative genomics-based investigation of resequencing targets in Vibrio fischeri: focus on point miscalls and artefactual expansions.</title>
        <authorList>
            <person name="Mandel M.J."/>
            <person name="Stabb E.V."/>
            <person name="Ruby E.G."/>
        </authorList>
    </citation>
    <scope>NUCLEOTIDE SEQUENCE [LARGE SCALE GENOMIC DNA]</scope>
    <source>
        <strain evidence="8">ATCC 700601 / ES114</strain>
    </source>
</reference>
<keyword evidence="7" id="KW-0614">Plasmid</keyword>
<dbReference type="InterPro" id="IPR025657">
    <property type="entry name" value="RadC_JAB"/>
</dbReference>
<feature type="domain" description="MPN" evidence="6">
    <location>
        <begin position="43"/>
        <end position="165"/>
    </location>
</feature>
<dbReference type="InterPro" id="IPR020891">
    <property type="entry name" value="UPF0758_CS"/>
</dbReference>
<dbReference type="EMBL" id="CP000022">
    <property type="protein sequence ID" value="AAW88249.1"/>
    <property type="molecule type" value="Genomic_DNA"/>
</dbReference>
<dbReference type="RefSeq" id="WP_011263965.1">
    <property type="nucleotide sequence ID" value="NC_006842.1"/>
</dbReference>
<name>Q5DY97_ALIF1</name>
<gene>
    <name evidence="7" type="ordered locus">VF_B0007</name>
</gene>
<organism evidence="7 8">
    <name type="scientific">Aliivibrio fischeri (strain ATCC 700601 / ES114)</name>
    <name type="common">Vibrio fischeri</name>
    <dbReference type="NCBI Taxonomy" id="312309"/>
    <lineage>
        <taxon>Bacteria</taxon>
        <taxon>Pseudomonadati</taxon>
        <taxon>Pseudomonadota</taxon>
        <taxon>Gammaproteobacteria</taxon>
        <taxon>Vibrionales</taxon>
        <taxon>Vibrionaceae</taxon>
        <taxon>Aliivibrio</taxon>
    </lineage>
</organism>
<dbReference type="Gene3D" id="3.40.140.10">
    <property type="entry name" value="Cytidine Deaminase, domain 2"/>
    <property type="match status" value="1"/>
</dbReference>
<geneLocation type="plasmid" evidence="7 8">
    <name>pES100</name>
</geneLocation>
<evidence type="ECO:0000256" key="4">
    <source>
        <dbReference type="ARBA" id="ARBA00022833"/>
    </source>
</evidence>
<evidence type="ECO:0000256" key="2">
    <source>
        <dbReference type="ARBA" id="ARBA00022723"/>
    </source>
</evidence>
<dbReference type="PANTHER" id="PTHR30471">
    <property type="entry name" value="DNA REPAIR PROTEIN RADC"/>
    <property type="match status" value="1"/>
</dbReference>
<accession>Q5DY97</accession>
<dbReference type="PROSITE" id="PS50249">
    <property type="entry name" value="MPN"/>
    <property type="match status" value="1"/>
</dbReference>
<dbReference type="GeneID" id="54166500"/>
<keyword evidence="2" id="KW-0479">Metal-binding</keyword>
<keyword evidence="3" id="KW-0378">Hydrolase</keyword>
<dbReference type="HOGENOM" id="CLU_073529_3_1_6"/>
<dbReference type="GO" id="GO:0046872">
    <property type="term" value="F:metal ion binding"/>
    <property type="evidence" value="ECO:0007669"/>
    <property type="project" value="UniProtKB-KW"/>
</dbReference>
<dbReference type="PANTHER" id="PTHR30471:SF3">
    <property type="entry name" value="UPF0758 PROTEIN YEES-RELATED"/>
    <property type="match status" value="1"/>
</dbReference>
<sequence>MCALVGNNPRPQQREKSMFTENEKMILAEAASIIEVKIRNTSALTSPDLAAELCVNRLVHQEREVFAILMLDNQHRLIKFVEHSVGSISSASVYPREVLKSVLHYNAAAVIFAHNHPSGVAEPSDADRRITARLSSALELIDVKVLDHFVIGVGETVSFAKRGWI</sequence>
<dbReference type="eggNOG" id="COG2003">
    <property type="taxonomic scope" value="Bacteria"/>
</dbReference>
<dbReference type="OrthoDB" id="9804482at2"/>
<dbReference type="GO" id="GO:0006508">
    <property type="term" value="P:proteolysis"/>
    <property type="evidence" value="ECO:0007669"/>
    <property type="project" value="UniProtKB-KW"/>
</dbReference>
<proteinExistence type="predicted"/>
<keyword evidence="4" id="KW-0862">Zinc</keyword>
<evidence type="ECO:0000256" key="1">
    <source>
        <dbReference type="ARBA" id="ARBA00022670"/>
    </source>
</evidence>
<evidence type="ECO:0000256" key="5">
    <source>
        <dbReference type="ARBA" id="ARBA00023049"/>
    </source>
</evidence>
<dbReference type="InterPro" id="IPR037518">
    <property type="entry name" value="MPN"/>
</dbReference>